<comment type="similarity">
    <text evidence="1">Belongs to the folate receptor family.</text>
</comment>
<dbReference type="AlphaFoldDB" id="A0A493TRT2"/>
<organism evidence="6 7">
    <name type="scientific">Anas platyrhynchos platyrhynchos</name>
    <name type="common">Northern mallard</name>
    <dbReference type="NCBI Taxonomy" id="8840"/>
    <lineage>
        <taxon>Eukaryota</taxon>
        <taxon>Metazoa</taxon>
        <taxon>Chordata</taxon>
        <taxon>Craniata</taxon>
        <taxon>Vertebrata</taxon>
        <taxon>Euteleostomi</taxon>
        <taxon>Archelosauria</taxon>
        <taxon>Archosauria</taxon>
        <taxon>Dinosauria</taxon>
        <taxon>Saurischia</taxon>
        <taxon>Theropoda</taxon>
        <taxon>Coelurosauria</taxon>
        <taxon>Aves</taxon>
        <taxon>Neognathae</taxon>
        <taxon>Galloanserae</taxon>
        <taxon>Anseriformes</taxon>
        <taxon>Anatidae</taxon>
        <taxon>Anatinae</taxon>
        <taxon>Anas</taxon>
    </lineage>
</organism>
<dbReference type="GO" id="GO:0038023">
    <property type="term" value="F:signaling receptor activity"/>
    <property type="evidence" value="ECO:0007669"/>
    <property type="project" value="TreeGrafter"/>
</dbReference>
<keyword evidence="2 4" id="KW-0732">Signal</keyword>
<evidence type="ECO:0000313" key="6">
    <source>
        <dbReference type="Ensembl" id="ENSAPLP00000028581.1"/>
    </source>
</evidence>
<feature type="domain" description="Folate receptor-like" evidence="5">
    <location>
        <begin position="96"/>
        <end position="179"/>
    </location>
</feature>
<reference evidence="6" key="3">
    <citation type="submission" date="2025-09" db="UniProtKB">
        <authorList>
            <consortium name="Ensembl"/>
        </authorList>
    </citation>
    <scope>IDENTIFICATION</scope>
</reference>
<dbReference type="GeneTree" id="ENSGT00950000183144"/>
<keyword evidence="7" id="KW-1185">Reference proteome</keyword>
<dbReference type="InterPro" id="IPR004269">
    <property type="entry name" value="Folate_rcpt"/>
</dbReference>
<reference evidence="6" key="2">
    <citation type="submission" date="2025-08" db="UniProtKB">
        <authorList>
            <consortium name="Ensembl"/>
        </authorList>
    </citation>
    <scope>IDENTIFICATION</scope>
</reference>
<dbReference type="PANTHER" id="PTHR10517:SF14">
    <property type="entry name" value="FOLATE RECEPTOR 1-RELATED"/>
    <property type="match status" value="1"/>
</dbReference>
<dbReference type="GO" id="GO:0009897">
    <property type="term" value="C:external side of plasma membrane"/>
    <property type="evidence" value="ECO:0007669"/>
    <property type="project" value="TreeGrafter"/>
</dbReference>
<dbReference type="Proteomes" id="UP000016666">
    <property type="component" value="Chromosome 1"/>
</dbReference>
<dbReference type="Ensembl" id="ENSAPLT00000038577.1">
    <property type="protein sequence ID" value="ENSAPLP00000028581.1"/>
    <property type="gene ID" value="ENSAPLG00000003503.2"/>
</dbReference>
<sequence length="239" mass="25955">MWLTFQPCLGELHLCPWCCELLAVCLSVLRSSWPVQHVNYCCLWQTPSCAVPVPHSSGLPSPGLNGVAVEMRAGQVLLVLLAASAVMPAKDPLLNVCMDAKHHKTKPGPEGTLHGQCAPWKDNACCTANTSSEAHRDQSYLYNFNWNHCGVMPPKCKRHFIQDTCLYECSPNLGPWIDQMWFDPAKGNPNVVVAKHPSSHAGAPSHLFSCCTCRLLSTGQVLMAVLCIGSICSGSSAEL</sequence>
<protein>
    <recommendedName>
        <fullName evidence="5">Folate receptor-like domain-containing protein</fullName>
    </recommendedName>
</protein>
<name>A0A493TRT2_ANAPP</name>
<evidence type="ECO:0000313" key="7">
    <source>
        <dbReference type="Proteomes" id="UP000016666"/>
    </source>
</evidence>
<evidence type="ECO:0000256" key="3">
    <source>
        <dbReference type="ARBA" id="ARBA00023157"/>
    </source>
</evidence>
<dbReference type="STRING" id="8840.ENSAPLP00000028581"/>
<proteinExistence type="inferred from homology"/>
<evidence type="ECO:0000259" key="5">
    <source>
        <dbReference type="Pfam" id="PF03024"/>
    </source>
</evidence>
<reference evidence="6 7" key="1">
    <citation type="submission" date="2017-10" db="EMBL/GenBank/DDBJ databases">
        <title>A new Pekin duck reference genome.</title>
        <authorList>
            <person name="Hou Z.-C."/>
            <person name="Zhou Z.-K."/>
            <person name="Zhu F."/>
            <person name="Hou S.-S."/>
        </authorList>
    </citation>
    <scope>NUCLEOTIDE SEQUENCE [LARGE SCALE GENOMIC DNA]</scope>
</reference>
<feature type="chain" id="PRO_5019816612" description="Folate receptor-like domain-containing protein" evidence="4">
    <location>
        <begin position="35"/>
        <end position="239"/>
    </location>
</feature>
<keyword evidence="3" id="KW-1015">Disulfide bond</keyword>
<dbReference type="Pfam" id="PF03024">
    <property type="entry name" value="Folate_rec"/>
    <property type="match status" value="1"/>
</dbReference>
<dbReference type="PANTHER" id="PTHR10517">
    <property type="entry name" value="FOLATE RECEPTOR"/>
    <property type="match status" value="1"/>
</dbReference>
<evidence type="ECO:0000256" key="4">
    <source>
        <dbReference type="SAM" id="SignalP"/>
    </source>
</evidence>
<evidence type="ECO:0000256" key="1">
    <source>
        <dbReference type="ARBA" id="ARBA00007932"/>
    </source>
</evidence>
<evidence type="ECO:0000256" key="2">
    <source>
        <dbReference type="ARBA" id="ARBA00022729"/>
    </source>
</evidence>
<accession>A0A493TRT2</accession>
<feature type="signal peptide" evidence="4">
    <location>
        <begin position="1"/>
        <end position="34"/>
    </location>
</feature>
<dbReference type="InterPro" id="IPR018143">
    <property type="entry name" value="Folate_rcpt-like"/>
</dbReference>